<keyword evidence="1" id="KW-0472">Membrane</keyword>
<organism evidence="3 4">
    <name type="scientific">Yoonia litorea</name>
    <dbReference type="NCBI Taxonomy" id="1123755"/>
    <lineage>
        <taxon>Bacteria</taxon>
        <taxon>Pseudomonadati</taxon>
        <taxon>Pseudomonadota</taxon>
        <taxon>Alphaproteobacteria</taxon>
        <taxon>Rhodobacterales</taxon>
        <taxon>Paracoccaceae</taxon>
        <taxon>Yoonia</taxon>
    </lineage>
</organism>
<feature type="transmembrane region" description="Helical" evidence="1">
    <location>
        <begin position="12"/>
        <end position="30"/>
    </location>
</feature>
<dbReference type="EMBL" id="FOZM01000001">
    <property type="protein sequence ID" value="SFS15235.1"/>
    <property type="molecule type" value="Genomic_DNA"/>
</dbReference>
<dbReference type="SUPFAM" id="SSF51206">
    <property type="entry name" value="cAMP-binding domain-like"/>
    <property type="match status" value="1"/>
</dbReference>
<reference evidence="3 4" key="1">
    <citation type="submission" date="2016-10" db="EMBL/GenBank/DDBJ databases">
        <authorList>
            <person name="de Groot N.N."/>
        </authorList>
    </citation>
    <scope>NUCLEOTIDE SEQUENCE [LARGE SCALE GENOMIC DNA]</scope>
    <source>
        <strain evidence="3 4">DSM 29433</strain>
    </source>
</reference>
<feature type="transmembrane region" description="Helical" evidence="1">
    <location>
        <begin position="59"/>
        <end position="81"/>
    </location>
</feature>
<feature type="transmembrane region" description="Helical" evidence="1">
    <location>
        <begin position="37"/>
        <end position="53"/>
    </location>
</feature>
<keyword evidence="1" id="KW-0812">Transmembrane</keyword>
<dbReference type="InterPro" id="IPR018490">
    <property type="entry name" value="cNMP-bd_dom_sf"/>
</dbReference>
<dbReference type="Pfam" id="PF00027">
    <property type="entry name" value="cNMP_binding"/>
    <property type="match status" value="1"/>
</dbReference>
<evidence type="ECO:0000259" key="2">
    <source>
        <dbReference type="PROSITE" id="PS50042"/>
    </source>
</evidence>
<dbReference type="STRING" id="1123755.SAMN05444714_1828"/>
<keyword evidence="1" id="KW-1133">Transmembrane helix</keyword>
<protein>
    <submittedName>
        <fullName evidence="3">Cyclic nucleotide-binding domain-containing protein</fullName>
    </submittedName>
</protein>
<evidence type="ECO:0000313" key="4">
    <source>
        <dbReference type="Proteomes" id="UP000198926"/>
    </source>
</evidence>
<dbReference type="Proteomes" id="UP000198926">
    <property type="component" value="Unassembled WGS sequence"/>
</dbReference>
<dbReference type="Gene3D" id="2.60.120.10">
    <property type="entry name" value="Jelly Rolls"/>
    <property type="match status" value="1"/>
</dbReference>
<proteinExistence type="predicted"/>
<keyword evidence="4" id="KW-1185">Reference proteome</keyword>
<dbReference type="PROSITE" id="PS50042">
    <property type="entry name" value="CNMP_BINDING_3"/>
    <property type="match status" value="1"/>
</dbReference>
<dbReference type="InterPro" id="IPR014710">
    <property type="entry name" value="RmlC-like_jellyroll"/>
</dbReference>
<name>A0A1I6MHN8_9RHOB</name>
<feature type="domain" description="Cyclic nucleotide-binding" evidence="2">
    <location>
        <begin position="98"/>
        <end position="193"/>
    </location>
</feature>
<sequence>MLGLDEIGMTTADVLVLLAAGMFVLGYLLINQVYLRLMLLIGTILYIWYYAVVDDAPLWSAIFASAATGTANLVGLLNLLYRSSRFAIPRKYRDIYSRFSVLPPGDFRNLMALAKRVRRPAGHLLTTKGQRPENLYFIIEGQIELEKFGKKFHLPDGIFVGEVAYLKNTGASATVVLHRESEVLEWDTIALRKKCRRHPRFRLALDALLSLDLVEKVARAGPPDDVSQASVAGSTSMRD</sequence>
<accession>A0A1I6MHN8</accession>
<evidence type="ECO:0000256" key="1">
    <source>
        <dbReference type="SAM" id="Phobius"/>
    </source>
</evidence>
<dbReference type="AlphaFoldDB" id="A0A1I6MHN8"/>
<gene>
    <name evidence="3" type="ORF">SAMN05444714_1828</name>
</gene>
<dbReference type="InterPro" id="IPR000595">
    <property type="entry name" value="cNMP-bd_dom"/>
</dbReference>
<dbReference type="CDD" id="cd00038">
    <property type="entry name" value="CAP_ED"/>
    <property type="match status" value="1"/>
</dbReference>
<evidence type="ECO:0000313" key="3">
    <source>
        <dbReference type="EMBL" id="SFS15235.1"/>
    </source>
</evidence>